<sequence>MGDDVHDLPVAGEISFVVDDDPHIFDTGVPIKISYERNPIIADCEENLALDGTGGGFKGLRPALIAQILASVEKQLGWQTHVTIETHVDGGLLITHELKPLEKGEVLSAPFPLPVVALSSLRATHRFENYPHIFVVNTITPEHTGISVFKAFADAIAVNVTVRDVEFMSRLPVVDFLLRPTHVVLDGGAHFRGFLMPYHPASSISQSLSSNSGLVLQRGSNENGSPVNVAASIDWSVKLAWVTDIGASVAWLHTQAVFWGDLKTENIVLCHDGHCRLIDYVPGGMTVLWCAPEMERSAPLQQPTAEGDVFALGLVLWAVIMEVGTFQRQVDYVSPGLVWNSEIPPWFQRLSISCLEHTPALRPSARCVYDALVTCTWPARE</sequence>
<dbReference type="GO" id="GO:0004674">
    <property type="term" value="F:protein serine/threonine kinase activity"/>
    <property type="evidence" value="ECO:0007669"/>
    <property type="project" value="TreeGrafter"/>
</dbReference>
<evidence type="ECO:0000313" key="3">
    <source>
        <dbReference type="Proteomes" id="UP001215598"/>
    </source>
</evidence>
<name>A0AAD7MDH6_9AGAR</name>
<dbReference type="PANTHER" id="PTHR44329">
    <property type="entry name" value="SERINE/THREONINE-PROTEIN KINASE TNNI3K-RELATED"/>
    <property type="match status" value="1"/>
</dbReference>
<dbReference type="GO" id="GO:0005524">
    <property type="term" value="F:ATP binding"/>
    <property type="evidence" value="ECO:0007669"/>
    <property type="project" value="InterPro"/>
</dbReference>
<keyword evidence="2" id="KW-0418">Kinase</keyword>
<keyword evidence="2" id="KW-0808">Transferase</keyword>
<dbReference type="InterPro" id="IPR011009">
    <property type="entry name" value="Kinase-like_dom_sf"/>
</dbReference>
<evidence type="ECO:0000313" key="2">
    <source>
        <dbReference type="EMBL" id="KAJ7712269.1"/>
    </source>
</evidence>
<dbReference type="EMBL" id="JARKIB010000371">
    <property type="protein sequence ID" value="KAJ7712269.1"/>
    <property type="molecule type" value="Genomic_DNA"/>
</dbReference>
<gene>
    <name evidence="2" type="ORF">B0H16DRAFT_1437032</name>
</gene>
<organism evidence="2 3">
    <name type="scientific">Mycena metata</name>
    <dbReference type="NCBI Taxonomy" id="1033252"/>
    <lineage>
        <taxon>Eukaryota</taxon>
        <taxon>Fungi</taxon>
        <taxon>Dikarya</taxon>
        <taxon>Basidiomycota</taxon>
        <taxon>Agaricomycotina</taxon>
        <taxon>Agaricomycetes</taxon>
        <taxon>Agaricomycetidae</taxon>
        <taxon>Agaricales</taxon>
        <taxon>Marasmiineae</taxon>
        <taxon>Mycenaceae</taxon>
        <taxon>Mycena</taxon>
    </lineage>
</organism>
<proteinExistence type="predicted"/>
<dbReference type="AlphaFoldDB" id="A0AAD7MDH6"/>
<dbReference type="InterPro" id="IPR000719">
    <property type="entry name" value="Prot_kinase_dom"/>
</dbReference>
<protein>
    <submittedName>
        <fullName evidence="2">Kinase-like domain-containing protein</fullName>
    </submittedName>
</protein>
<dbReference type="Pfam" id="PF00069">
    <property type="entry name" value="Pkinase"/>
    <property type="match status" value="1"/>
</dbReference>
<comment type="caution">
    <text evidence="2">The sequence shown here is derived from an EMBL/GenBank/DDBJ whole genome shotgun (WGS) entry which is preliminary data.</text>
</comment>
<dbReference type="Gene3D" id="1.10.510.10">
    <property type="entry name" value="Transferase(Phosphotransferase) domain 1"/>
    <property type="match status" value="1"/>
</dbReference>
<dbReference type="SUPFAM" id="SSF56112">
    <property type="entry name" value="Protein kinase-like (PK-like)"/>
    <property type="match status" value="1"/>
</dbReference>
<dbReference type="InterPro" id="IPR051681">
    <property type="entry name" value="Ser/Thr_Kinases-Pseudokinases"/>
</dbReference>
<keyword evidence="3" id="KW-1185">Reference proteome</keyword>
<feature type="domain" description="Protein kinase" evidence="1">
    <location>
        <begin position="92"/>
        <end position="372"/>
    </location>
</feature>
<evidence type="ECO:0000259" key="1">
    <source>
        <dbReference type="PROSITE" id="PS50011"/>
    </source>
</evidence>
<dbReference type="PROSITE" id="PS50011">
    <property type="entry name" value="PROTEIN_KINASE_DOM"/>
    <property type="match status" value="1"/>
</dbReference>
<dbReference type="Proteomes" id="UP001215598">
    <property type="component" value="Unassembled WGS sequence"/>
</dbReference>
<accession>A0AAD7MDH6</accession>
<reference evidence="2" key="1">
    <citation type="submission" date="2023-03" db="EMBL/GenBank/DDBJ databases">
        <title>Massive genome expansion in bonnet fungi (Mycena s.s.) driven by repeated elements and novel gene families across ecological guilds.</title>
        <authorList>
            <consortium name="Lawrence Berkeley National Laboratory"/>
            <person name="Harder C.B."/>
            <person name="Miyauchi S."/>
            <person name="Viragh M."/>
            <person name="Kuo A."/>
            <person name="Thoen E."/>
            <person name="Andreopoulos B."/>
            <person name="Lu D."/>
            <person name="Skrede I."/>
            <person name="Drula E."/>
            <person name="Henrissat B."/>
            <person name="Morin E."/>
            <person name="Kohler A."/>
            <person name="Barry K."/>
            <person name="LaButti K."/>
            <person name="Morin E."/>
            <person name="Salamov A."/>
            <person name="Lipzen A."/>
            <person name="Mereny Z."/>
            <person name="Hegedus B."/>
            <person name="Baldrian P."/>
            <person name="Stursova M."/>
            <person name="Weitz H."/>
            <person name="Taylor A."/>
            <person name="Grigoriev I.V."/>
            <person name="Nagy L.G."/>
            <person name="Martin F."/>
            <person name="Kauserud H."/>
        </authorList>
    </citation>
    <scope>NUCLEOTIDE SEQUENCE</scope>
    <source>
        <strain evidence="2">CBHHK182m</strain>
    </source>
</reference>